<protein>
    <submittedName>
        <fullName evidence="2">Uncharacterized protein</fullName>
    </submittedName>
</protein>
<evidence type="ECO:0000313" key="2">
    <source>
        <dbReference type="EMBL" id="RVX45332.1"/>
    </source>
</evidence>
<dbReference type="AlphaFoldDB" id="A0A438MHJ2"/>
<dbReference type="RefSeq" id="WP_127936967.1">
    <property type="nucleotide sequence ID" value="NZ_SAUN01000001.1"/>
</dbReference>
<name>A0A438MHJ2_9ACTN</name>
<evidence type="ECO:0000256" key="1">
    <source>
        <dbReference type="SAM" id="MobiDB-lite"/>
    </source>
</evidence>
<evidence type="ECO:0000313" key="3">
    <source>
        <dbReference type="Proteomes" id="UP000284824"/>
    </source>
</evidence>
<comment type="caution">
    <text evidence="2">The sequence shown here is derived from an EMBL/GenBank/DDBJ whole genome shotgun (WGS) entry which is preliminary data.</text>
</comment>
<dbReference type="EMBL" id="SAUN01000001">
    <property type="protein sequence ID" value="RVX45332.1"/>
    <property type="molecule type" value="Genomic_DNA"/>
</dbReference>
<reference evidence="2 3" key="1">
    <citation type="submission" date="2019-01" db="EMBL/GenBank/DDBJ databases">
        <title>Sequencing the genomes of 1000 actinobacteria strains.</title>
        <authorList>
            <person name="Klenk H.-P."/>
        </authorList>
    </citation>
    <scope>NUCLEOTIDE SEQUENCE [LARGE SCALE GENOMIC DNA]</scope>
    <source>
        <strain evidence="2 3">DSM 43925</strain>
    </source>
</reference>
<keyword evidence="3" id="KW-1185">Reference proteome</keyword>
<accession>A0A438MHJ2</accession>
<proteinExistence type="predicted"/>
<dbReference type="OrthoDB" id="3681676at2"/>
<dbReference type="Proteomes" id="UP000284824">
    <property type="component" value="Unassembled WGS sequence"/>
</dbReference>
<gene>
    <name evidence="2" type="ORF">EDD27_8121</name>
</gene>
<feature type="region of interest" description="Disordered" evidence="1">
    <location>
        <begin position="218"/>
        <end position="238"/>
    </location>
</feature>
<organism evidence="2 3">
    <name type="scientific">Nonomuraea polychroma</name>
    <dbReference type="NCBI Taxonomy" id="46176"/>
    <lineage>
        <taxon>Bacteria</taxon>
        <taxon>Bacillati</taxon>
        <taxon>Actinomycetota</taxon>
        <taxon>Actinomycetes</taxon>
        <taxon>Streptosporangiales</taxon>
        <taxon>Streptosporangiaceae</taxon>
        <taxon>Nonomuraea</taxon>
    </lineage>
</organism>
<sequence length="238" mass="25838">MTDTPGPGEIDLDYITPINDRLRAMAPPVTRELTRREADTLLRSYLEPPCFPDAVRRLAERHLLVLVGQEETGKRLGALALLSRMSLAEGTVTVLPPGRSAAELLSRTEYAPGRAYLLYDWIIASTDRTELINLARKLAELGSYLVVTRNGAPSQAVEVEQAWGAPDPGELFDLCLSTYDLRAGLAPEVLAGARDRALTLTTPAQVVRLAAGLAPIEQPAGSTRPQPVLAELRGRPRP</sequence>